<protein>
    <recommendedName>
        <fullName evidence="2">histidine kinase</fullName>
        <ecNumber evidence="2">2.7.13.3</ecNumber>
    </recommendedName>
</protein>
<sequence>MNTIENLFITLSPALIFATGGFFLAFLLLIFNAVFGERIRGLRQIALADVFISLALVGLVITGTAYEPIGNMVLYPLLLWGTAFIGSGYGVFFSEPFKKGRWLYLPAIITLPVEIILFSINFPVLVNRALLSWLVGLLFAVDGMIILQESLHHKKQQKKSFVLNKGTLAYLVGLICFGVAGVYIFRGLGFLFPLRFFTLFSDSYAALLFVMTIAGILFSFGILLLGALRLQEELSSRELRLTQEQYDLLVRTIIDTVPQAIILKDRESNYVFTNSFFAMLHNKKPEDLVGLTDVDLYPPELAQKYRADDREVMESGLSRSFIEEHIQGGVRSWVETIKTPVRDASGAVTGVLVMFIDITDRIRTQEALKESEQKYRELNEQLEKRAEERARGLREAKRDLDLFFEVTLDYLCIINMNGYFQKVSKSWVNDTGWPEHELVGVSILQFVPPEDRDKVIEASKLLLSGVPLKDYHVRFKRADGSWMMLALSAVGVPDRNLVIAAAHDITQQIEIEERLRQARLDAEQASKAKSQFIATMSHELRTPLNAVLGYSSLLQPFIQDEKGLRYLTSINTAGRSLLAIINDILDLSKAESGRIELVPMPFEIRRLAGELLDIFRFNAEEKGLLVQIQITEGVPKTLMLDQNRLRQVLVNLMGNAIKFTDAGSVTLFIDAKPEGNQSFQTGGATRFHIIIEVTDTGIGISEEFRAHLFDPFSQQDFKIARKYGGTGLGLAISKRLLDLMGGTIRCEAPEQGGTRFRIDIPQVPASGSDVPYFITFGQGFEEKIEPQAELIPVVQHEDALVTLLIVGGSEERRTWFRKLLQGKRINIYEATLEAAQTYPIQQVNGIVFDFPATKDQVEASKELIKKWVQIYKTPLLLIIQAKYSEADRENLLSILSIGGLDYVQEPIDQEEFWIRLMNQIELETSRTRIAAVNRALTETTSRLQQLSVQVDKLISIDELTGLANRKTLWRWLVQEIGRSKEQGLSLAVMLGDIDHLKQINDMYGQALGDQAVIECAHRFARALDQKVLLGRWSGEEFLAILSGEPRMGPDEHLAFALKQAEDVRNQIVGEPLVIGRERIQLSISIGICVVVCDGPLDDEALASALLRTLDDALYRAKTRGRNHVEALRFTLQNEPPVPPTEGSSHL</sequence>
<evidence type="ECO:0000256" key="6">
    <source>
        <dbReference type="SAM" id="Coils"/>
    </source>
</evidence>
<dbReference type="EMBL" id="DSVL01000373">
    <property type="protein sequence ID" value="HFH30245.1"/>
    <property type="molecule type" value="Genomic_DNA"/>
</dbReference>
<feature type="transmembrane region" description="Helical" evidence="7">
    <location>
        <begin position="130"/>
        <end position="147"/>
    </location>
</feature>
<dbReference type="Gene3D" id="3.30.565.10">
    <property type="entry name" value="Histidine kinase-like ATPase, C-terminal domain"/>
    <property type="match status" value="1"/>
</dbReference>
<feature type="domain" description="PAS" evidence="9">
    <location>
        <begin position="396"/>
        <end position="466"/>
    </location>
</feature>
<dbReference type="InterPro" id="IPR001610">
    <property type="entry name" value="PAC"/>
</dbReference>
<dbReference type="InterPro" id="IPR005467">
    <property type="entry name" value="His_kinase_dom"/>
</dbReference>
<dbReference type="Gene3D" id="1.10.287.130">
    <property type="match status" value="1"/>
</dbReference>
<keyword evidence="5" id="KW-0418">Kinase</keyword>
<evidence type="ECO:0000259" key="11">
    <source>
        <dbReference type="PROSITE" id="PS50887"/>
    </source>
</evidence>
<evidence type="ECO:0000256" key="7">
    <source>
        <dbReference type="SAM" id="Phobius"/>
    </source>
</evidence>
<feature type="transmembrane region" description="Helical" evidence="7">
    <location>
        <begin position="168"/>
        <end position="192"/>
    </location>
</feature>
<dbReference type="CDD" id="cd00082">
    <property type="entry name" value="HisKA"/>
    <property type="match status" value="1"/>
</dbReference>
<feature type="coiled-coil region" evidence="6">
    <location>
        <begin position="361"/>
        <end position="399"/>
    </location>
</feature>
<evidence type="ECO:0000256" key="1">
    <source>
        <dbReference type="ARBA" id="ARBA00000085"/>
    </source>
</evidence>
<feature type="transmembrane region" description="Helical" evidence="7">
    <location>
        <begin position="47"/>
        <end position="66"/>
    </location>
</feature>
<dbReference type="SUPFAM" id="SSF55874">
    <property type="entry name" value="ATPase domain of HSP90 chaperone/DNA topoisomerase II/histidine kinase"/>
    <property type="match status" value="1"/>
</dbReference>
<dbReference type="PRINTS" id="PR00344">
    <property type="entry name" value="BCTRLSENSOR"/>
</dbReference>
<dbReference type="SUPFAM" id="SSF55785">
    <property type="entry name" value="PYP-like sensor domain (PAS domain)"/>
    <property type="match status" value="2"/>
</dbReference>
<evidence type="ECO:0000256" key="4">
    <source>
        <dbReference type="ARBA" id="ARBA00022679"/>
    </source>
</evidence>
<dbReference type="InterPro" id="IPR000014">
    <property type="entry name" value="PAS"/>
</dbReference>
<dbReference type="PROSITE" id="PS50887">
    <property type="entry name" value="GGDEF"/>
    <property type="match status" value="1"/>
</dbReference>
<dbReference type="SMART" id="SM00086">
    <property type="entry name" value="PAC"/>
    <property type="match status" value="2"/>
</dbReference>
<keyword evidence="7" id="KW-0472">Membrane</keyword>
<feature type="domain" description="Histidine kinase" evidence="8">
    <location>
        <begin position="535"/>
        <end position="764"/>
    </location>
</feature>
<evidence type="ECO:0000256" key="2">
    <source>
        <dbReference type="ARBA" id="ARBA00012438"/>
    </source>
</evidence>
<dbReference type="InterPro" id="IPR036097">
    <property type="entry name" value="HisK_dim/P_sf"/>
</dbReference>
<accession>A0A7C3ILL0</accession>
<dbReference type="Pfam" id="PF08448">
    <property type="entry name" value="PAS_4"/>
    <property type="match status" value="1"/>
</dbReference>
<comment type="caution">
    <text evidence="12">The sequence shown here is derived from an EMBL/GenBank/DDBJ whole genome shotgun (WGS) entry which is preliminary data.</text>
</comment>
<dbReference type="SMART" id="SM00387">
    <property type="entry name" value="HATPase_c"/>
    <property type="match status" value="1"/>
</dbReference>
<evidence type="ECO:0000259" key="8">
    <source>
        <dbReference type="PROSITE" id="PS50109"/>
    </source>
</evidence>
<dbReference type="InterPro" id="IPR036890">
    <property type="entry name" value="HATPase_C_sf"/>
</dbReference>
<dbReference type="InterPro" id="IPR003661">
    <property type="entry name" value="HisK_dim/P_dom"/>
</dbReference>
<keyword evidence="3" id="KW-0597">Phosphoprotein</keyword>
<feature type="domain" description="PAC" evidence="10">
    <location>
        <begin position="315"/>
        <end position="370"/>
    </location>
</feature>
<dbReference type="InterPro" id="IPR043128">
    <property type="entry name" value="Rev_trsase/Diguanyl_cyclase"/>
</dbReference>
<evidence type="ECO:0000259" key="10">
    <source>
        <dbReference type="PROSITE" id="PS50113"/>
    </source>
</evidence>
<dbReference type="SMART" id="SM00091">
    <property type="entry name" value="PAS"/>
    <property type="match status" value="2"/>
</dbReference>
<dbReference type="Pfam" id="PF08447">
    <property type="entry name" value="PAS_3"/>
    <property type="match status" value="1"/>
</dbReference>
<feature type="transmembrane region" description="Helical" evidence="7">
    <location>
        <begin position="72"/>
        <end position="92"/>
    </location>
</feature>
<dbReference type="SUPFAM" id="SSF47384">
    <property type="entry name" value="Homodimeric domain of signal transducing histidine kinase"/>
    <property type="match status" value="1"/>
</dbReference>
<dbReference type="Pfam" id="PF02518">
    <property type="entry name" value="HATPase_c"/>
    <property type="match status" value="1"/>
</dbReference>
<dbReference type="PROSITE" id="PS50113">
    <property type="entry name" value="PAC"/>
    <property type="match status" value="1"/>
</dbReference>
<dbReference type="AlphaFoldDB" id="A0A7C3ILL0"/>
<organism evidence="12">
    <name type="scientific">Gracilinema caldarium</name>
    <dbReference type="NCBI Taxonomy" id="215591"/>
    <lineage>
        <taxon>Bacteria</taxon>
        <taxon>Pseudomonadati</taxon>
        <taxon>Spirochaetota</taxon>
        <taxon>Spirochaetia</taxon>
        <taxon>Spirochaetales</taxon>
        <taxon>Breznakiellaceae</taxon>
        <taxon>Gracilinema</taxon>
    </lineage>
</organism>
<dbReference type="InterPro" id="IPR013656">
    <property type="entry name" value="PAS_4"/>
</dbReference>
<evidence type="ECO:0000313" key="12">
    <source>
        <dbReference type="EMBL" id="HFH30245.1"/>
    </source>
</evidence>
<dbReference type="SUPFAM" id="SSF55073">
    <property type="entry name" value="Nucleotide cyclase"/>
    <property type="match status" value="1"/>
</dbReference>
<gene>
    <name evidence="12" type="ORF">ENS59_12195</name>
</gene>
<dbReference type="EC" id="2.7.13.3" evidence="2"/>
<dbReference type="Gene3D" id="3.30.450.20">
    <property type="entry name" value="PAS domain"/>
    <property type="match status" value="2"/>
</dbReference>
<dbReference type="NCBIfam" id="TIGR00254">
    <property type="entry name" value="GGDEF"/>
    <property type="match status" value="1"/>
</dbReference>
<feature type="transmembrane region" description="Helical" evidence="7">
    <location>
        <begin position="15"/>
        <end position="35"/>
    </location>
</feature>
<comment type="catalytic activity">
    <reaction evidence="1">
        <text>ATP + protein L-histidine = ADP + protein N-phospho-L-histidine.</text>
        <dbReference type="EC" id="2.7.13.3"/>
    </reaction>
</comment>
<dbReference type="PROSITE" id="PS50109">
    <property type="entry name" value="HIS_KIN"/>
    <property type="match status" value="1"/>
</dbReference>
<feature type="transmembrane region" description="Helical" evidence="7">
    <location>
        <begin position="204"/>
        <end position="228"/>
    </location>
</feature>
<dbReference type="InterPro" id="IPR000160">
    <property type="entry name" value="GGDEF_dom"/>
</dbReference>
<proteinExistence type="predicted"/>
<dbReference type="CDD" id="cd01949">
    <property type="entry name" value="GGDEF"/>
    <property type="match status" value="1"/>
</dbReference>
<feature type="domain" description="GGDEF" evidence="11">
    <location>
        <begin position="984"/>
        <end position="1129"/>
    </location>
</feature>
<evidence type="ECO:0000256" key="5">
    <source>
        <dbReference type="ARBA" id="ARBA00022777"/>
    </source>
</evidence>
<dbReference type="CDD" id="cd00130">
    <property type="entry name" value="PAS"/>
    <property type="match status" value="2"/>
</dbReference>
<dbReference type="SMART" id="SM00388">
    <property type="entry name" value="HisKA"/>
    <property type="match status" value="1"/>
</dbReference>
<dbReference type="CDD" id="cd16922">
    <property type="entry name" value="HATPase_EvgS-ArcB-TorS-like"/>
    <property type="match status" value="1"/>
</dbReference>
<keyword evidence="7" id="KW-0812">Transmembrane</keyword>
<dbReference type="PANTHER" id="PTHR43047">
    <property type="entry name" value="TWO-COMPONENT HISTIDINE PROTEIN KINASE"/>
    <property type="match status" value="1"/>
</dbReference>
<dbReference type="FunFam" id="3.30.565.10:FF:000010">
    <property type="entry name" value="Sensor histidine kinase RcsC"/>
    <property type="match status" value="1"/>
</dbReference>
<evidence type="ECO:0000259" key="9">
    <source>
        <dbReference type="PROSITE" id="PS50112"/>
    </source>
</evidence>
<evidence type="ECO:0000256" key="3">
    <source>
        <dbReference type="ARBA" id="ARBA00022553"/>
    </source>
</evidence>
<name>A0A7C3ILL0_9SPIR</name>
<dbReference type="NCBIfam" id="TIGR00229">
    <property type="entry name" value="sensory_box"/>
    <property type="match status" value="2"/>
</dbReference>
<keyword evidence="4" id="KW-0808">Transferase</keyword>
<dbReference type="InterPro" id="IPR000700">
    <property type="entry name" value="PAS-assoc_C"/>
</dbReference>
<dbReference type="InterPro" id="IPR029787">
    <property type="entry name" value="Nucleotide_cyclase"/>
</dbReference>
<reference evidence="12" key="1">
    <citation type="journal article" date="2020" name="mSystems">
        <title>Genome- and Community-Level Interaction Insights into Carbon Utilization and Element Cycling Functions of Hydrothermarchaeota in Hydrothermal Sediment.</title>
        <authorList>
            <person name="Zhou Z."/>
            <person name="Liu Y."/>
            <person name="Xu W."/>
            <person name="Pan J."/>
            <person name="Luo Z.H."/>
            <person name="Li M."/>
        </authorList>
    </citation>
    <scope>NUCLEOTIDE SEQUENCE [LARGE SCALE GENOMIC DNA]</scope>
    <source>
        <strain evidence="12">SpSt-503</strain>
    </source>
</reference>
<dbReference type="Pfam" id="PF00990">
    <property type="entry name" value="GGDEF"/>
    <property type="match status" value="1"/>
</dbReference>
<keyword evidence="7" id="KW-1133">Transmembrane helix</keyword>
<feature type="transmembrane region" description="Helical" evidence="7">
    <location>
        <begin position="104"/>
        <end position="124"/>
    </location>
</feature>
<dbReference type="InterPro" id="IPR035965">
    <property type="entry name" value="PAS-like_dom_sf"/>
</dbReference>
<dbReference type="PROSITE" id="PS50112">
    <property type="entry name" value="PAS"/>
    <property type="match status" value="2"/>
</dbReference>
<feature type="domain" description="PAS" evidence="9">
    <location>
        <begin position="246"/>
        <end position="316"/>
    </location>
</feature>
<dbReference type="InterPro" id="IPR013655">
    <property type="entry name" value="PAS_fold_3"/>
</dbReference>
<keyword evidence="6" id="KW-0175">Coiled coil</keyword>
<dbReference type="GO" id="GO:0000155">
    <property type="term" value="F:phosphorelay sensor kinase activity"/>
    <property type="evidence" value="ECO:0007669"/>
    <property type="project" value="InterPro"/>
</dbReference>
<dbReference type="InterPro" id="IPR004358">
    <property type="entry name" value="Sig_transdc_His_kin-like_C"/>
</dbReference>
<dbReference type="Gene3D" id="3.30.70.270">
    <property type="match status" value="1"/>
</dbReference>
<dbReference type="InterPro" id="IPR003594">
    <property type="entry name" value="HATPase_dom"/>
</dbReference>
<dbReference type="Pfam" id="PF00512">
    <property type="entry name" value="HisKA"/>
    <property type="match status" value="1"/>
</dbReference>
<dbReference type="SMART" id="SM00267">
    <property type="entry name" value="GGDEF"/>
    <property type="match status" value="1"/>
</dbReference>